<dbReference type="EMBL" id="JAUJYO010000001">
    <property type="protein sequence ID" value="KAK1327066.1"/>
    <property type="molecule type" value="Genomic_DNA"/>
</dbReference>
<name>A0AAV9FLV2_ACOCL</name>
<dbReference type="PANTHER" id="PTHR31009">
    <property type="entry name" value="S-ADENOSYL-L-METHIONINE:CARBOXYL METHYLTRANSFERASE FAMILY PROTEIN"/>
    <property type="match status" value="1"/>
</dbReference>
<dbReference type="AlphaFoldDB" id="A0AAV9FLV2"/>
<dbReference type="InterPro" id="IPR005299">
    <property type="entry name" value="MeTrfase_7"/>
</dbReference>
<evidence type="ECO:0000313" key="2">
    <source>
        <dbReference type="Proteomes" id="UP001180020"/>
    </source>
</evidence>
<proteinExistence type="predicted"/>
<sequence length="302" mass="34024">MPLKSSEGMVSEKSIISIAKEEMKEAILDVYCATFPERLNIADLGCSAGPTAILPISEVVDVVDQKRRQLGHPPMEFLWFLNDLPQNDFNTVFKTLPEFYEKLESKKGKDHSPCFIVGVPGSFHGRLFPKRSLHFVISSTSLHWLSQGGRMVLTMMGRKADDPSDEDVCYGWIIMAKALKDMVSEKNIISITREVMKEAILDVYCATFPERLNIADLGCSSGPNAVLAISEVMDVVDQNRRRLGRPPTEFQCFLNDLPWNDFNTVFKTLPEFYDKLDREKGSDHSPCFIVGVPGSFYGRLFP</sequence>
<dbReference type="Gene3D" id="3.40.50.150">
    <property type="entry name" value="Vaccinia Virus protein VP39"/>
    <property type="match status" value="2"/>
</dbReference>
<reference evidence="1" key="2">
    <citation type="submission" date="2023-06" db="EMBL/GenBank/DDBJ databases">
        <authorList>
            <person name="Ma L."/>
            <person name="Liu K.-W."/>
            <person name="Li Z."/>
            <person name="Hsiao Y.-Y."/>
            <person name="Qi Y."/>
            <person name="Fu T."/>
            <person name="Tang G."/>
            <person name="Zhang D."/>
            <person name="Sun W.-H."/>
            <person name="Liu D.-K."/>
            <person name="Li Y."/>
            <person name="Chen G.-Z."/>
            <person name="Liu X.-D."/>
            <person name="Liao X.-Y."/>
            <person name="Jiang Y.-T."/>
            <person name="Yu X."/>
            <person name="Hao Y."/>
            <person name="Huang J."/>
            <person name="Zhao X.-W."/>
            <person name="Ke S."/>
            <person name="Chen Y.-Y."/>
            <person name="Wu W.-L."/>
            <person name="Hsu J.-L."/>
            <person name="Lin Y.-F."/>
            <person name="Huang M.-D."/>
            <person name="Li C.-Y."/>
            <person name="Huang L."/>
            <person name="Wang Z.-W."/>
            <person name="Zhao X."/>
            <person name="Zhong W.-Y."/>
            <person name="Peng D.-H."/>
            <person name="Ahmad S."/>
            <person name="Lan S."/>
            <person name="Zhang J.-S."/>
            <person name="Tsai W.-C."/>
            <person name="Van De Peer Y."/>
            <person name="Liu Z.-J."/>
        </authorList>
    </citation>
    <scope>NUCLEOTIDE SEQUENCE</scope>
    <source>
        <strain evidence="1">CP</strain>
        <tissue evidence="1">Leaves</tissue>
    </source>
</reference>
<evidence type="ECO:0000313" key="1">
    <source>
        <dbReference type="EMBL" id="KAK1327066.1"/>
    </source>
</evidence>
<dbReference type="Pfam" id="PF03492">
    <property type="entry name" value="Methyltransf_7"/>
    <property type="match status" value="2"/>
</dbReference>
<keyword evidence="2" id="KW-1185">Reference proteome</keyword>
<dbReference type="InterPro" id="IPR029063">
    <property type="entry name" value="SAM-dependent_MTases_sf"/>
</dbReference>
<reference evidence="1" key="1">
    <citation type="journal article" date="2023" name="Nat. Commun.">
        <title>Diploid and tetraploid genomes of Acorus and the evolution of monocots.</title>
        <authorList>
            <person name="Ma L."/>
            <person name="Liu K.W."/>
            <person name="Li Z."/>
            <person name="Hsiao Y.Y."/>
            <person name="Qi Y."/>
            <person name="Fu T."/>
            <person name="Tang G.D."/>
            <person name="Zhang D."/>
            <person name="Sun W.H."/>
            <person name="Liu D.K."/>
            <person name="Li Y."/>
            <person name="Chen G.Z."/>
            <person name="Liu X.D."/>
            <person name="Liao X.Y."/>
            <person name="Jiang Y.T."/>
            <person name="Yu X."/>
            <person name="Hao Y."/>
            <person name="Huang J."/>
            <person name="Zhao X.W."/>
            <person name="Ke S."/>
            <person name="Chen Y.Y."/>
            <person name="Wu W.L."/>
            <person name="Hsu J.L."/>
            <person name="Lin Y.F."/>
            <person name="Huang M.D."/>
            <person name="Li C.Y."/>
            <person name="Huang L."/>
            <person name="Wang Z.W."/>
            <person name="Zhao X."/>
            <person name="Zhong W.Y."/>
            <person name="Peng D.H."/>
            <person name="Ahmad S."/>
            <person name="Lan S."/>
            <person name="Zhang J.S."/>
            <person name="Tsai W.C."/>
            <person name="Van de Peer Y."/>
            <person name="Liu Z.J."/>
        </authorList>
    </citation>
    <scope>NUCLEOTIDE SEQUENCE</scope>
    <source>
        <strain evidence="1">CP</strain>
    </source>
</reference>
<gene>
    <name evidence="1" type="primary">JMT</name>
    <name evidence="1" type="ORF">QJS10_CPA01g01211</name>
</gene>
<comment type="caution">
    <text evidence="1">The sequence shown here is derived from an EMBL/GenBank/DDBJ whole genome shotgun (WGS) entry which is preliminary data.</text>
</comment>
<organism evidence="1 2">
    <name type="scientific">Acorus calamus</name>
    <name type="common">Sweet flag</name>
    <dbReference type="NCBI Taxonomy" id="4465"/>
    <lineage>
        <taxon>Eukaryota</taxon>
        <taxon>Viridiplantae</taxon>
        <taxon>Streptophyta</taxon>
        <taxon>Embryophyta</taxon>
        <taxon>Tracheophyta</taxon>
        <taxon>Spermatophyta</taxon>
        <taxon>Magnoliopsida</taxon>
        <taxon>Liliopsida</taxon>
        <taxon>Acoraceae</taxon>
        <taxon>Acorus</taxon>
    </lineage>
</organism>
<accession>A0AAV9FLV2</accession>
<protein>
    <submittedName>
        <fullName evidence="1">Jasmonate O-methyltransferase</fullName>
    </submittedName>
</protein>
<dbReference type="Proteomes" id="UP001180020">
    <property type="component" value="Unassembled WGS sequence"/>
</dbReference>
<dbReference type="SUPFAM" id="SSF53335">
    <property type="entry name" value="S-adenosyl-L-methionine-dependent methyltransferases"/>
    <property type="match status" value="2"/>
</dbReference>
<dbReference type="GO" id="GO:0008168">
    <property type="term" value="F:methyltransferase activity"/>
    <property type="evidence" value="ECO:0007669"/>
    <property type="project" value="InterPro"/>
</dbReference>